<dbReference type="PANTHER" id="PTHR31606">
    <property type="entry name" value="WW DOMAIN BINDING PROTEIN 2, ISOFORM E"/>
    <property type="match status" value="1"/>
</dbReference>
<dbReference type="GO" id="GO:0003713">
    <property type="term" value="F:transcription coactivator activity"/>
    <property type="evidence" value="ECO:0007669"/>
    <property type="project" value="InterPro"/>
</dbReference>
<dbReference type="SUPFAM" id="SSF50729">
    <property type="entry name" value="PH domain-like"/>
    <property type="match status" value="1"/>
</dbReference>
<dbReference type="EMBL" id="CAJNOQ010001921">
    <property type="protein sequence ID" value="CAF0927681.1"/>
    <property type="molecule type" value="Genomic_DNA"/>
</dbReference>
<evidence type="ECO:0000313" key="3">
    <source>
        <dbReference type="EMBL" id="CAF3706090.1"/>
    </source>
</evidence>
<evidence type="ECO:0000256" key="1">
    <source>
        <dbReference type="SAM" id="MobiDB-lite"/>
    </source>
</evidence>
<accession>A0A814BFG5</accession>
<evidence type="ECO:0008006" key="5">
    <source>
        <dbReference type="Google" id="ProtNLM"/>
    </source>
</evidence>
<dbReference type="EMBL" id="CAJOBC010001921">
    <property type="protein sequence ID" value="CAF3706090.1"/>
    <property type="molecule type" value="Genomic_DNA"/>
</dbReference>
<organism evidence="2 4">
    <name type="scientific">Didymodactylos carnosus</name>
    <dbReference type="NCBI Taxonomy" id="1234261"/>
    <lineage>
        <taxon>Eukaryota</taxon>
        <taxon>Metazoa</taxon>
        <taxon>Spiralia</taxon>
        <taxon>Gnathifera</taxon>
        <taxon>Rotifera</taxon>
        <taxon>Eurotatoria</taxon>
        <taxon>Bdelloidea</taxon>
        <taxon>Philodinida</taxon>
        <taxon>Philodinidae</taxon>
        <taxon>Didymodactylos</taxon>
    </lineage>
</organism>
<proteinExistence type="predicted"/>
<sequence>MSINQAHYQGGIVLFQGEAIVYHAKDVRLKFKDGPPIMGTKEHKGKLFVTTHRLIFLSGDANDALSSFASAFMYMKDLKLNQPIFGSNNIVGSVNAHPNDSHKKGDAFKSRK</sequence>
<gene>
    <name evidence="2" type="ORF">GPM918_LOCUS10009</name>
    <name evidence="3" type="ORF">SRO942_LOCUS10010</name>
</gene>
<evidence type="ECO:0000313" key="4">
    <source>
        <dbReference type="Proteomes" id="UP000663829"/>
    </source>
</evidence>
<reference evidence="2" key="1">
    <citation type="submission" date="2021-02" db="EMBL/GenBank/DDBJ databases">
        <authorList>
            <person name="Nowell W R."/>
        </authorList>
    </citation>
    <scope>NUCLEOTIDE SEQUENCE</scope>
</reference>
<evidence type="ECO:0000313" key="2">
    <source>
        <dbReference type="EMBL" id="CAF0927681.1"/>
    </source>
</evidence>
<dbReference type="OrthoDB" id="1259151at2759"/>
<feature type="region of interest" description="Disordered" evidence="1">
    <location>
        <begin position="91"/>
        <end position="112"/>
    </location>
</feature>
<dbReference type="Proteomes" id="UP000663829">
    <property type="component" value="Unassembled WGS sequence"/>
</dbReference>
<dbReference type="Proteomes" id="UP000681722">
    <property type="component" value="Unassembled WGS sequence"/>
</dbReference>
<dbReference type="PANTHER" id="PTHR31606:SF1">
    <property type="entry name" value="WW DOMAIN BINDING PROTEIN 2, ISOFORM E"/>
    <property type="match status" value="1"/>
</dbReference>
<comment type="caution">
    <text evidence="2">The sequence shown here is derived from an EMBL/GenBank/DDBJ whole genome shotgun (WGS) entry which is preliminary data.</text>
</comment>
<name>A0A814BFG5_9BILA</name>
<dbReference type="GO" id="GO:0031490">
    <property type="term" value="F:chromatin DNA binding"/>
    <property type="evidence" value="ECO:0007669"/>
    <property type="project" value="TreeGrafter"/>
</dbReference>
<dbReference type="AlphaFoldDB" id="A0A814BFG5"/>
<keyword evidence="4" id="KW-1185">Reference proteome</keyword>
<protein>
    <recommendedName>
        <fullName evidence="5">GRAM domain-containing protein</fullName>
    </recommendedName>
</protein>
<dbReference type="GO" id="GO:0005634">
    <property type="term" value="C:nucleus"/>
    <property type="evidence" value="ECO:0007669"/>
    <property type="project" value="TreeGrafter"/>
</dbReference>
<feature type="compositionally biased region" description="Basic and acidic residues" evidence="1">
    <location>
        <begin position="99"/>
        <end position="112"/>
    </location>
</feature>
<dbReference type="InterPro" id="IPR044852">
    <property type="entry name" value="WBP2-like"/>
</dbReference>